<dbReference type="AlphaFoldDB" id="A0A8S3I246"/>
<evidence type="ECO:0008006" key="3">
    <source>
        <dbReference type="Google" id="ProtNLM"/>
    </source>
</evidence>
<name>A0A8S3I246_9BILA</name>
<feature type="non-terminal residue" evidence="1">
    <location>
        <position position="333"/>
    </location>
</feature>
<comment type="caution">
    <text evidence="1">The sequence shown here is derived from an EMBL/GenBank/DDBJ whole genome shotgun (WGS) entry which is preliminary data.</text>
</comment>
<evidence type="ECO:0000313" key="2">
    <source>
        <dbReference type="Proteomes" id="UP000681720"/>
    </source>
</evidence>
<dbReference type="Proteomes" id="UP000681720">
    <property type="component" value="Unassembled WGS sequence"/>
</dbReference>
<proteinExistence type="predicted"/>
<dbReference type="GO" id="GO:0003676">
    <property type="term" value="F:nucleic acid binding"/>
    <property type="evidence" value="ECO:0007669"/>
    <property type="project" value="InterPro"/>
</dbReference>
<dbReference type="SUPFAM" id="SSF54928">
    <property type="entry name" value="RNA-binding domain, RBD"/>
    <property type="match status" value="1"/>
</dbReference>
<dbReference type="EMBL" id="CAJOBJ010339244">
    <property type="protein sequence ID" value="CAF5192999.1"/>
    <property type="molecule type" value="Genomic_DNA"/>
</dbReference>
<dbReference type="InterPro" id="IPR035979">
    <property type="entry name" value="RBD_domain_sf"/>
</dbReference>
<gene>
    <name evidence="1" type="ORF">GIL414_LOCUS73717</name>
</gene>
<protein>
    <recommendedName>
        <fullName evidence="3">RRM domain-containing protein</fullName>
    </recommendedName>
</protein>
<organism evidence="1 2">
    <name type="scientific">Rotaria magnacalcarata</name>
    <dbReference type="NCBI Taxonomy" id="392030"/>
    <lineage>
        <taxon>Eukaryota</taxon>
        <taxon>Metazoa</taxon>
        <taxon>Spiralia</taxon>
        <taxon>Gnathifera</taxon>
        <taxon>Rotifera</taxon>
        <taxon>Eurotatoria</taxon>
        <taxon>Bdelloidea</taxon>
        <taxon>Philodinida</taxon>
        <taxon>Philodinidae</taxon>
        <taxon>Rotaria</taxon>
    </lineage>
</organism>
<evidence type="ECO:0000313" key="1">
    <source>
        <dbReference type="EMBL" id="CAF5192999.1"/>
    </source>
</evidence>
<reference evidence="1" key="1">
    <citation type="submission" date="2021-02" db="EMBL/GenBank/DDBJ databases">
        <authorList>
            <person name="Nowell W R."/>
        </authorList>
    </citation>
    <scope>NUCLEOTIDE SEQUENCE</scope>
</reference>
<accession>A0A8S3I246</accession>
<sequence>MADALRLHLQRVPCRTYEKLQQWLKIKLDLNRHDIKENNFQESKSSGSSDDDDGGDDDYEAAPFYILLRSTDAFQKATARLPSHYLCPQAVLLSSTTGTHMNEKDAWGRHLTLTIPQDSKFMTDKEILNHLVPHAIDCRQYGKRSIKAYPAIKIVNLPQDANETFMRQILQPVNPIKISLRQTHSDGTGSSSAHIFFAEKNARQQAIDILQLDFCQNPIQITVRNRTSHKLVKKQIVPTLTELESKNSDTSTFLITATNRESALQIYKEIIPNLESSWQIGGSATVTVTHPHLYPDFDTLIQQIATKFEVQVQQQPLTQKQHKGHASIRCYFN</sequence>